<dbReference type="Pfam" id="PF16344">
    <property type="entry name" value="FecR_C"/>
    <property type="match status" value="1"/>
</dbReference>
<dbReference type="PANTHER" id="PTHR30273">
    <property type="entry name" value="PERIPLASMIC SIGNAL SENSOR AND SIGMA FACTOR ACTIVATOR FECR-RELATED"/>
    <property type="match status" value="1"/>
</dbReference>
<dbReference type="PIRSF" id="PIRSF018266">
    <property type="entry name" value="FecR"/>
    <property type="match status" value="1"/>
</dbReference>
<dbReference type="PANTHER" id="PTHR30273:SF2">
    <property type="entry name" value="PROTEIN FECR"/>
    <property type="match status" value="1"/>
</dbReference>
<evidence type="ECO:0000256" key="1">
    <source>
        <dbReference type="SAM" id="Phobius"/>
    </source>
</evidence>
<keyword evidence="1" id="KW-0812">Transmembrane</keyword>
<evidence type="ECO:0000313" key="4">
    <source>
        <dbReference type="EMBL" id="SCC30342.1"/>
    </source>
</evidence>
<feature type="transmembrane region" description="Helical" evidence="1">
    <location>
        <begin position="103"/>
        <end position="124"/>
    </location>
</feature>
<reference evidence="4 5" key="1">
    <citation type="submission" date="2016-08" db="EMBL/GenBank/DDBJ databases">
        <authorList>
            <person name="Seilhamer J.J."/>
        </authorList>
    </citation>
    <scope>NUCLEOTIDE SEQUENCE [LARGE SCALE GENOMIC DNA]</scope>
    <source>
        <strain evidence="4 5">A37T2</strain>
    </source>
</reference>
<name>A0A1C4DG47_9BACT</name>
<evidence type="ECO:0000259" key="3">
    <source>
        <dbReference type="Pfam" id="PF16344"/>
    </source>
</evidence>
<gene>
    <name evidence="4" type="ORF">GA0116948_105257</name>
</gene>
<dbReference type="Proteomes" id="UP000242818">
    <property type="component" value="Unassembled WGS sequence"/>
</dbReference>
<dbReference type="Pfam" id="PF04773">
    <property type="entry name" value="FecR"/>
    <property type="match status" value="1"/>
</dbReference>
<dbReference type="EMBL" id="FMAR01000005">
    <property type="protein sequence ID" value="SCC30342.1"/>
    <property type="molecule type" value="Genomic_DNA"/>
</dbReference>
<dbReference type="GO" id="GO:0016989">
    <property type="term" value="F:sigma factor antagonist activity"/>
    <property type="evidence" value="ECO:0007669"/>
    <property type="project" value="TreeGrafter"/>
</dbReference>
<proteinExistence type="predicted"/>
<keyword evidence="1" id="KW-0472">Membrane</keyword>
<dbReference type="InterPro" id="IPR006860">
    <property type="entry name" value="FecR"/>
</dbReference>
<dbReference type="Gene3D" id="3.55.50.30">
    <property type="match status" value="1"/>
</dbReference>
<keyword evidence="1" id="KW-1133">Transmembrane helix</keyword>
<dbReference type="STRING" id="1335309.GA0116948_105257"/>
<dbReference type="InterPro" id="IPR032508">
    <property type="entry name" value="FecR_C"/>
</dbReference>
<dbReference type="InterPro" id="IPR012373">
    <property type="entry name" value="Ferrdict_sens_TM"/>
</dbReference>
<organism evidence="4 5">
    <name type="scientific">Chitinophaga costaii</name>
    <dbReference type="NCBI Taxonomy" id="1335309"/>
    <lineage>
        <taxon>Bacteria</taxon>
        <taxon>Pseudomonadati</taxon>
        <taxon>Bacteroidota</taxon>
        <taxon>Chitinophagia</taxon>
        <taxon>Chitinophagales</taxon>
        <taxon>Chitinophagaceae</taxon>
        <taxon>Chitinophaga</taxon>
    </lineage>
</organism>
<feature type="domain" description="FecR protein" evidence="2">
    <location>
        <begin position="143"/>
        <end position="233"/>
    </location>
</feature>
<evidence type="ECO:0000259" key="2">
    <source>
        <dbReference type="Pfam" id="PF04773"/>
    </source>
</evidence>
<dbReference type="Gene3D" id="2.60.120.1440">
    <property type="match status" value="1"/>
</dbReference>
<accession>A0A1C4DG47</accession>
<protein>
    <submittedName>
        <fullName evidence="4">FecR family protein</fullName>
    </submittedName>
</protein>
<dbReference type="AlphaFoldDB" id="A0A1C4DG47"/>
<feature type="domain" description="Protein FecR C-terminal" evidence="3">
    <location>
        <begin position="291"/>
        <end position="358"/>
    </location>
</feature>
<keyword evidence="5" id="KW-1185">Reference proteome</keyword>
<sequence>MDFSQYSIEDFVCDESFQSYCTGANPAQVLFWEAFAAEHPARQADMDTAKQLVQILTAHQGNRLEQLQQLRQGMAQSARLQTLLAARLPDQASALPARRRYRAVTAVAAAIIVLVVSVATFKYVTTQPSQPIAHFSVLTFAAGSAPRKTVVLPDGSVITLRSQSKAVLDTGFNQSNRTLTLEGEAFFDVKQDAAHPFIVHTQQAAITVLGTQFNVRAWPGKGATETALFRGQVSVLANGATTPPVLLAPHEKLVVENIPASPAKRAANQPMKVLPLNGRTAQENAWVHSRLEIENEPLKAIAAKLEKWYGIPIVFEGDEVQQYRYSGTFDSESIVEALKALQLSYAFSFKMEHGKIIIRK</sequence>
<dbReference type="RefSeq" id="WP_165798428.1">
    <property type="nucleotide sequence ID" value="NZ_FMAR01000005.1"/>
</dbReference>
<evidence type="ECO:0000313" key="5">
    <source>
        <dbReference type="Proteomes" id="UP000242818"/>
    </source>
</evidence>